<dbReference type="Proteomes" id="UP000324748">
    <property type="component" value="Unassembled WGS sequence"/>
</dbReference>
<proteinExistence type="predicted"/>
<feature type="compositionally biased region" description="Polar residues" evidence="1">
    <location>
        <begin position="30"/>
        <end position="39"/>
    </location>
</feature>
<organism evidence="2 3">
    <name type="scientific">Puccinia graminis f. sp. tritici</name>
    <dbReference type="NCBI Taxonomy" id="56615"/>
    <lineage>
        <taxon>Eukaryota</taxon>
        <taxon>Fungi</taxon>
        <taxon>Dikarya</taxon>
        <taxon>Basidiomycota</taxon>
        <taxon>Pucciniomycotina</taxon>
        <taxon>Pucciniomycetes</taxon>
        <taxon>Pucciniales</taxon>
        <taxon>Pucciniaceae</taxon>
        <taxon>Puccinia</taxon>
    </lineage>
</organism>
<protein>
    <submittedName>
        <fullName evidence="2">Uncharacterized protein</fullName>
    </submittedName>
</protein>
<feature type="region of interest" description="Disordered" evidence="1">
    <location>
        <begin position="24"/>
        <end position="55"/>
    </location>
</feature>
<gene>
    <name evidence="2" type="ORF">PGT21_010577</name>
</gene>
<reference evidence="2 3" key="1">
    <citation type="submission" date="2019-05" db="EMBL/GenBank/DDBJ databases">
        <title>Emergence of the Ug99 lineage of the wheat stem rust pathogen through somatic hybridization.</title>
        <authorList>
            <person name="Li F."/>
            <person name="Upadhyaya N.M."/>
            <person name="Sperschneider J."/>
            <person name="Matny O."/>
            <person name="Nguyen-Phuc H."/>
            <person name="Mago R."/>
            <person name="Raley C."/>
            <person name="Miller M.E."/>
            <person name="Silverstein K.A.T."/>
            <person name="Henningsen E."/>
            <person name="Hirsch C.D."/>
            <person name="Visser B."/>
            <person name="Pretorius Z.A."/>
            <person name="Steffenson B.J."/>
            <person name="Schwessinger B."/>
            <person name="Dodds P.N."/>
            <person name="Figueroa M."/>
        </authorList>
    </citation>
    <scope>NUCLEOTIDE SEQUENCE [LARGE SCALE GENOMIC DNA]</scope>
    <source>
        <strain evidence="2">21-0</strain>
    </source>
</reference>
<sequence length="65" mass="7565">MIEDLKSYKWMRLKAQVILRPFGSNKRKNTAGTFPSENLNSDDDETDVDPDDPDEQIQFQGFMQL</sequence>
<name>A0A5B0QHU7_PUCGR</name>
<feature type="compositionally biased region" description="Acidic residues" evidence="1">
    <location>
        <begin position="40"/>
        <end position="55"/>
    </location>
</feature>
<dbReference type="EMBL" id="VSWC01000015">
    <property type="protein sequence ID" value="KAA1112786.1"/>
    <property type="molecule type" value="Genomic_DNA"/>
</dbReference>
<keyword evidence="3" id="KW-1185">Reference proteome</keyword>
<accession>A0A5B0QHU7</accession>
<dbReference type="AlphaFoldDB" id="A0A5B0QHU7"/>
<evidence type="ECO:0000313" key="3">
    <source>
        <dbReference type="Proteomes" id="UP000324748"/>
    </source>
</evidence>
<comment type="caution">
    <text evidence="2">The sequence shown here is derived from an EMBL/GenBank/DDBJ whole genome shotgun (WGS) entry which is preliminary data.</text>
</comment>
<evidence type="ECO:0000256" key="1">
    <source>
        <dbReference type="SAM" id="MobiDB-lite"/>
    </source>
</evidence>
<evidence type="ECO:0000313" key="2">
    <source>
        <dbReference type="EMBL" id="KAA1112786.1"/>
    </source>
</evidence>